<dbReference type="InterPro" id="IPR013785">
    <property type="entry name" value="Aldolase_TIM"/>
</dbReference>
<dbReference type="NCBIfam" id="TIGR03586">
    <property type="entry name" value="PseI"/>
    <property type="match status" value="1"/>
</dbReference>
<organism evidence="2">
    <name type="scientific">marine sediment metagenome</name>
    <dbReference type="NCBI Taxonomy" id="412755"/>
    <lineage>
        <taxon>unclassified sequences</taxon>
        <taxon>metagenomes</taxon>
        <taxon>ecological metagenomes</taxon>
    </lineage>
</organism>
<dbReference type="SMART" id="SM00858">
    <property type="entry name" value="SAF"/>
    <property type="match status" value="1"/>
</dbReference>
<dbReference type="GO" id="GO:0047444">
    <property type="term" value="F:N-acylneuraminate-9-phosphate synthase activity"/>
    <property type="evidence" value="ECO:0007669"/>
    <property type="project" value="TreeGrafter"/>
</dbReference>
<comment type="caution">
    <text evidence="2">The sequence shown here is derived from an EMBL/GenBank/DDBJ whole genome shotgun (WGS) entry which is preliminary data.</text>
</comment>
<dbReference type="Gene3D" id="3.90.1210.10">
    <property type="entry name" value="Antifreeze-like/N-acetylneuraminic acid synthase C-terminal domain"/>
    <property type="match status" value="1"/>
</dbReference>
<proteinExistence type="predicted"/>
<feature type="domain" description="AFP-like" evidence="1">
    <location>
        <begin position="286"/>
        <end position="344"/>
    </location>
</feature>
<dbReference type="InterPro" id="IPR013974">
    <property type="entry name" value="SAF"/>
</dbReference>
<dbReference type="SUPFAM" id="SSF51269">
    <property type="entry name" value="AFP III-like domain"/>
    <property type="match status" value="1"/>
</dbReference>
<dbReference type="PANTHER" id="PTHR42966:SF2">
    <property type="entry name" value="PSEUDAMINIC ACID SYNTHASE"/>
    <property type="match status" value="1"/>
</dbReference>
<dbReference type="EMBL" id="LAZR01000364">
    <property type="protein sequence ID" value="KKN72323.1"/>
    <property type="molecule type" value="Genomic_DNA"/>
</dbReference>
<dbReference type="Pfam" id="PF03102">
    <property type="entry name" value="NeuB"/>
    <property type="match status" value="1"/>
</dbReference>
<dbReference type="InterPro" id="IPR057736">
    <property type="entry name" value="SAF_PseI/NeuA/NeuB"/>
</dbReference>
<name>A0A0F9W2R2_9ZZZZ</name>
<dbReference type="PANTHER" id="PTHR42966">
    <property type="entry name" value="N-ACETYLNEURAMINATE SYNTHASE"/>
    <property type="match status" value="1"/>
</dbReference>
<dbReference type="PROSITE" id="PS50844">
    <property type="entry name" value="AFP_LIKE"/>
    <property type="match status" value="1"/>
</dbReference>
<evidence type="ECO:0000313" key="2">
    <source>
        <dbReference type="EMBL" id="KKN72323.1"/>
    </source>
</evidence>
<dbReference type="AlphaFoldDB" id="A0A0F9W2R2"/>
<sequence length="349" mass="39076">MSKVFIIAEISANHNQSYERAAELVRTAKDVGADAVKLQTYTPDTMTIRSDRPEFVVGGGTPWDGETLYDLYQRSYMPWEWQPELKKLADEIGIELFSTPYDKTAVDFLEEMGVARYKIASFELVDLSLIEYVARKGKPMIMSTGMATLREIKNAVFTAQDAGVDDITLLKCTTAYPAPLGDLNLLAMPHIRLQFVGQLRLVAIGLSDHSIEPGIPVAAVALGATVIEKHLTLSYKDETPDSNFSLEPDEFNDMVASIRVVEEALGSRQFGPTDQETASNLKYRRSLYVVLDVKKGEKFTEQNVRSIRPSSGISPKYLPDVFKRVATRDIERGTPLSFEDFEDMEKRRG</sequence>
<dbReference type="InterPro" id="IPR020030">
    <property type="entry name" value="Pseudaminic_synth_PseI"/>
</dbReference>
<accession>A0A0F9W2R2</accession>
<dbReference type="SUPFAM" id="SSF51569">
    <property type="entry name" value="Aldolase"/>
    <property type="match status" value="1"/>
</dbReference>
<dbReference type="InterPro" id="IPR051690">
    <property type="entry name" value="PseI-like"/>
</dbReference>
<dbReference type="Gene3D" id="3.20.20.70">
    <property type="entry name" value="Aldolase class I"/>
    <property type="match status" value="1"/>
</dbReference>
<dbReference type="GO" id="GO:0016051">
    <property type="term" value="P:carbohydrate biosynthetic process"/>
    <property type="evidence" value="ECO:0007669"/>
    <property type="project" value="InterPro"/>
</dbReference>
<gene>
    <name evidence="2" type="ORF">LCGC14_0411500</name>
</gene>
<reference evidence="2" key="1">
    <citation type="journal article" date="2015" name="Nature">
        <title>Complex archaea that bridge the gap between prokaryotes and eukaryotes.</title>
        <authorList>
            <person name="Spang A."/>
            <person name="Saw J.H."/>
            <person name="Jorgensen S.L."/>
            <person name="Zaremba-Niedzwiedzka K."/>
            <person name="Martijn J."/>
            <person name="Lind A.E."/>
            <person name="van Eijk R."/>
            <person name="Schleper C."/>
            <person name="Guy L."/>
            <person name="Ettema T.J."/>
        </authorList>
    </citation>
    <scope>NUCLEOTIDE SEQUENCE</scope>
</reference>
<dbReference type="InterPro" id="IPR036732">
    <property type="entry name" value="AFP_Neu5c_C_sf"/>
</dbReference>
<dbReference type="Pfam" id="PF08666">
    <property type="entry name" value="SAF"/>
    <property type="match status" value="1"/>
</dbReference>
<dbReference type="InterPro" id="IPR006190">
    <property type="entry name" value="SAF_AFP_Neu5Ac"/>
</dbReference>
<dbReference type="InterPro" id="IPR013132">
    <property type="entry name" value="PseI/NeuA/B-like_N"/>
</dbReference>
<protein>
    <recommendedName>
        <fullName evidence="1">AFP-like domain-containing protein</fullName>
    </recommendedName>
</protein>
<dbReference type="CDD" id="cd11615">
    <property type="entry name" value="SAF_NeuB_like"/>
    <property type="match status" value="1"/>
</dbReference>
<evidence type="ECO:0000259" key="1">
    <source>
        <dbReference type="PROSITE" id="PS50844"/>
    </source>
</evidence>